<sequence>MDTLRSKQGLVLRLKAINRTILQTKIPDLNHKLNYINRLLKKKRKQRFLNPKLKNHKFVVKRKKVYRITRNQKSVSFSRTANRFRSPSLKKNISPRITAKSPDPQYTLISPCSPDGKEFDKVQQRYMSIIKKAQDAIGKSPRGFDSPRILKKVLSAWESSKNQEEDNKESLSPTVKDRHPLQNNSGDFEPTEISNFRLRAEPSTFSAMVAHNSKFS</sequence>
<evidence type="ECO:0000256" key="1">
    <source>
        <dbReference type="SAM" id="MobiDB-lite"/>
    </source>
</evidence>
<dbReference type="EMBL" id="CAMPGE010006944">
    <property type="protein sequence ID" value="CAI2365863.1"/>
    <property type="molecule type" value="Genomic_DNA"/>
</dbReference>
<accession>A0AAD1UFE2</accession>
<comment type="caution">
    <text evidence="2">The sequence shown here is derived from an EMBL/GenBank/DDBJ whole genome shotgun (WGS) entry which is preliminary data.</text>
</comment>
<gene>
    <name evidence="2" type="ORF">ECRASSUSDP1_LOCUS7139</name>
</gene>
<proteinExistence type="predicted"/>
<organism evidence="2 3">
    <name type="scientific">Euplotes crassus</name>
    <dbReference type="NCBI Taxonomy" id="5936"/>
    <lineage>
        <taxon>Eukaryota</taxon>
        <taxon>Sar</taxon>
        <taxon>Alveolata</taxon>
        <taxon>Ciliophora</taxon>
        <taxon>Intramacronucleata</taxon>
        <taxon>Spirotrichea</taxon>
        <taxon>Hypotrichia</taxon>
        <taxon>Euplotida</taxon>
        <taxon>Euplotidae</taxon>
        <taxon>Moneuplotes</taxon>
    </lineage>
</organism>
<dbReference type="Proteomes" id="UP001295684">
    <property type="component" value="Unassembled WGS sequence"/>
</dbReference>
<keyword evidence="3" id="KW-1185">Reference proteome</keyword>
<reference evidence="2" key="1">
    <citation type="submission" date="2023-07" db="EMBL/GenBank/DDBJ databases">
        <authorList>
            <consortium name="AG Swart"/>
            <person name="Singh M."/>
            <person name="Singh A."/>
            <person name="Seah K."/>
            <person name="Emmerich C."/>
        </authorList>
    </citation>
    <scope>NUCLEOTIDE SEQUENCE</scope>
    <source>
        <strain evidence="2">DP1</strain>
    </source>
</reference>
<evidence type="ECO:0000313" key="3">
    <source>
        <dbReference type="Proteomes" id="UP001295684"/>
    </source>
</evidence>
<evidence type="ECO:0000313" key="2">
    <source>
        <dbReference type="EMBL" id="CAI2365863.1"/>
    </source>
</evidence>
<feature type="compositionally biased region" description="Basic and acidic residues" evidence="1">
    <location>
        <begin position="161"/>
        <end position="180"/>
    </location>
</feature>
<dbReference type="AlphaFoldDB" id="A0AAD1UFE2"/>
<feature type="region of interest" description="Disordered" evidence="1">
    <location>
        <begin position="94"/>
        <end position="114"/>
    </location>
</feature>
<protein>
    <submittedName>
        <fullName evidence="2">Uncharacterized protein</fullName>
    </submittedName>
</protein>
<feature type="region of interest" description="Disordered" evidence="1">
    <location>
        <begin position="158"/>
        <end position="195"/>
    </location>
</feature>
<name>A0AAD1UFE2_EUPCR</name>